<dbReference type="Pfam" id="PF03936">
    <property type="entry name" value="Terpene_synth_C"/>
    <property type="match status" value="1"/>
</dbReference>
<feature type="region of interest" description="Disordered" evidence="7">
    <location>
        <begin position="1055"/>
        <end position="1079"/>
    </location>
</feature>
<dbReference type="SUPFAM" id="SSF48239">
    <property type="entry name" value="Terpenoid cyclases/Protein prenyltransferases"/>
    <property type="match status" value="1"/>
</dbReference>
<dbReference type="GO" id="GO:0034005">
    <property type="term" value="F:germacrene-A synthase activity"/>
    <property type="evidence" value="ECO:0007669"/>
    <property type="project" value="UniProtKB-EC"/>
</dbReference>
<dbReference type="SUPFAM" id="SSF48576">
    <property type="entry name" value="Terpenoid synthases"/>
    <property type="match status" value="1"/>
</dbReference>
<dbReference type="InterPro" id="IPR005630">
    <property type="entry name" value="Terpene_synthase_metal-bd"/>
</dbReference>
<dbReference type="FunFam" id="1.10.600.10:FF:000007">
    <property type="entry name" value="Isoprene synthase, chloroplastic"/>
    <property type="match status" value="1"/>
</dbReference>
<dbReference type="InterPro" id="IPR034741">
    <property type="entry name" value="Terpene_cyclase-like_1_C"/>
</dbReference>
<dbReference type="Gene3D" id="1.50.10.130">
    <property type="entry name" value="Terpene synthase, N-terminal domain"/>
    <property type="match status" value="1"/>
</dbReference>
<keyword evidence="5" id="KW-0456">Lyase</keyword>
<dbReference type="EMBL" id="JARYMX010000002">
    <property type="protein sequence ID" value="KAJ9562776.1"/>
    <property type="molecule type" value="Genomic_DNA"/>
</dbReference>
<dbReference type="InterPro" id="IPR008930">
    <property type="entry name" value="Terpenoid_cyclase/PrenylTrfase"/>
</dbReference>
<dbReference type="EC" id="4.2.3.23" evidence="6"/>
<accession>A0AA38WTK2</accession>
<organism evidence="11 12">
    <name type="scientific">Centaurea solstitialis</name>
    <name type="common">yellow star-thistle</name>
    <dbReference type="NCBI Taxonomy" id="347529"/>
    <lineage>
        <taxon>Eukaryota</taxon>
        <taxon>Viridiplantae</taxon>
        <taxon>Streptophyta</taxon>
        <taxon>Embryophyta</taxon>
        <taxon>Tracheophyta</taxon>
        <taxon>Spermatophyta</taxon>
        <taxon>Magnoliopsida</taxon>
        <taxon>eudicotyledons</taxon>
        <taxon>Gunneridae</taxon>
        <taxon>Pentapetalae</taxon>
        <taxon>asterids</taxon>
        <taxon>campanulids</taxon>
        <taxon>Asterales</taxon>
        <taxon>Asteraceae</taxon>
        <taxon>Carduoideae</taxon>
        <taxon>Cardueae</taxon>
        <taxon>Centaureinae</taxon>
        <taxon>Centaurea</taxon>
    </lineage>
</organism>
<dbReference type="InterPro" id="IPR001906">
    <property type="entry name" value="Terpene_synth_N"/>
</dbReference>
<dbReference type="SFLD" id="SFLDG01019">
    <property type="entry name" value="Terpene_Cyclase_Like_1_C_Termi"/>
    <property type="match status" value="1"/>
</dbReference>
<feature type="region of interest" description="Disordered" evidence="7">
    <location>
        <begin position="747"/>
        <end position="776"/>
    </location>
</feature>
<keyword evidence="3" id="KW-0479">Metal-binding</keyword>
<evidence type="ECO:0000259" key="9">
    <source>
        <dbReference type="Pfam" id="PF03936"/>
    </source>
</evidence>
<feature type="compositionally biased region" description="Basic and acidic residues" evidence="7">
    <location>
        <begin position="1059"/>
        <end position="1068"/>
    </location>
</feature>
<dbReference type="Gene3D" id="1.10.600.10">
    <property type="entry name" value="Farnesyl Diphosphate Synthase"/>
    <property type="match status" value="1"/>
</dbReference>
<evidence type="ECO:0000313" key="11">
    <source>
        <dbReference type="EMBL" id="KAJ9562776.1"/>
    </source>
</evidence>
<dbReference type="CDD" id="cd00684">
    <property type="entry name" value="Terpene_cyclase_plant_C1"/>
    <property type="match status" value="1"/>
</dbReference>
<dbReference type="SFLD" id="SFLDS00005">
    <property type="entry name" value="Isoprenoid_Synthase_Type_I"/>
    <property type="match status" value="1"/>
</dbReference>
<feature type="compositionally biased region" description="Acidic residues" evidence="7">
    <location>
        <begin position="1212"/>
        <end position="1224"/>
    </location>
</feature>
<dbReference type="PANTHER" id="PTHR31225:SF120">
    <property type="entry name" value="GERMACRENE-A SYNTHASE"/>
    <property type="match status" value="1"/>
</dbReference>
<feature type="domain" description="Terpene synthase metal-binding" evidence="9">
    <location>
        <begin position="256"/>
        <end position="495"/>
    </location>
</feature>
<evidence type="ECO:0000256" key="1">
    <source>
        <dbReference type="ARBA" id="ARBA00001946"/>
    </source>
</evidence>
<keyword evidence="12" id="KW-1185">Reference proteome</keyword>
<dbReference type="GO" id="GO:0016102">
    <property type="term" value="P:diterpenoid biosynthetic process"/>
    <property type="evidence" value="ECO:0007669"/>
    <property type="project" value="InterPro"/>
</dbReference>
<keyword evidence="4" id="KW-0460">Magnesium</keyword>
<evidence type="ECO:0000256" key="6">
    <source>
        <dbReference type="ARBA" id="ARBA00038973"/>
    </source>
</evidence>
<comment type="caution">
    <text evidence="11">The sequence shown here is derived from an EMBL/GenBank/DDBJ whole genome shotgun (WGS) entry which is preliminary data.</text>
</comment>
<dbReference type="GO" id="GO:0000287">
    <property type="term" value="F:magnesium ion binding"/>
    <property type="evidence" value="ECO:0007669"/>
    <property type="project" value="InterPro"/>
</dbReference>
<feature type="region of interest" description="Disordered" evidence="7">
    <location>
        <begin position="1210"/>
        <end position="1231"/>
    </location>
</feature>
<protein>
    <recommendedName>
        <fullName evidence="6">germacrene-A synthase</fullName>
        <ecNumber evidence="6">4.2.3.23</ecNumber>
    </recommendedName>
</protein>
<sequence length="1255" mass="141831">MVATNNKITEELARPLANFPPSAWGDLFLSFSFDNSEFEGYAEAMEEPKEEVRRLIIDPTMDKNTKLSLIYSVHRLGLTNLFLQEVETQLDILFKELNLQDYDKANLYTISVHFQVFRHHGYKLSCDVFNKFRDTSSGTFKEYITTDVKGMLGLFESSQLRSRGESILDEASTFTEARLKRMLNSLEGNLSRQVKQSLTRPFHQGMPILEARLYFSNYKEECSIHGSSLLKLATLHFNYLQLQQKEELRLISKWWKDMRFQETTPYIRDRVPEIYLWILGLYFEPHYSLARIIATKITLLIVVLDDTYDAYATIEEIRLLTNAINRWDIGAMEQLPEYIRPFFKILLDEYAHLEKQLAKQGKQNVVIASKQAFQDLARGYLEEAEWTNNGYVASFQEYMKNGFITSAYDLISKSALIGMGDVVTQDALIWYQSQPRSLQSAAFIGRFQDDVMSYQFERERGQSATGVDAYIKSFGVSEKEAIYELKKIIENAWKDINEDCLKPTEVSRDLLVLNLNLARMIDVVYRYDDAFTFPGKSLKEFITILFVDSGFFRRRRSGFSGRRRWIVAGFGGEGRLDLLFLPMVADQPPDPPVTRNRARKINAFKGTESSALPASLPATTAAVPACGGTLDDRLAEGCTLVPQTNTIAAALSPDPPSTPLSAAPASSPVTTAFPAVSLPPLVAAAEASAAPSGWFASRTSPATAGLSSPTMATTITVAQPSISPTGTTGVIGDDVGPFQQLLRDVSGTQGFHQQSSMRSTADADNEHNLSDGKVPNAGSFVDSEGKVYLHADETDVAHKPVSFADLLKKSANLLCGKGKLTYYPPVVTELGTRRAIIPDDLVQKQANEWVLTLAGYFIGKRPAFPFVQYHARRMWKKYGLTDVILNDQGYFFFKFNSDQGLNFVFENGPWLFNGMPIFIQRWQPGLCFDKPDLQTVPLWVNIYGLPLDVWDYEIISRIASVVGEPVSVDRYTDEMCETKSGRANFARVLVNVSADYELPSYIDAIILGKLRKFKTEFLWKPKRCSHCKVFGHDFEGCVIRPRTTDEVKKVNHVVGESSTPKDDGFKFPKERKKPKPTVDPLKVGPKVAVKINQRYVPKVILPTTDPLDKGKTKLNIDIPSPKAPIYKTERTPMPVKVSNQFTVLEEHPKWTADKKEVDCYVEKRGVGLEPVIINSWSRQKLDYFIDRWERVFGKEPDGKLRGFTLPDRIDVGDDDDDVTSDDDVLSDHDTLMNTRPKKVSWSDRQVSTKMEQDMQ</sequence>
<feature type="domain" description="DUF4283" evidence="10">
    <location>
        <begin position="846"/>
        <end position="928"/>
    </location>
</feature>
<dbReference type="Pfam" id="PF01397">
    <property type="entry name" value="Terpene_synth"/>
    <property type="match status" value="1"/>
</dbReference>
<evidence type="ECO:0000259" key="8">
    <source>
        <dbReference type="Pfam" id="PF01397"/>
    </source>
</evidence>
<evidence type="ECO:0000313" key="12">
    <source>
        <dbReference type="Proteomes" id="UP001172457"/>
    </source>
</evidence>
<dbReference type="InterPro" id="IPR050148">
    <property type="entry name" value="Terpene_synthase-like"/>
</dbReference>
<dbReference type="InterPro" id="IPR036965">
    <property type="entry name" value="Terpene_synth_N_sf"/>
</dbReference>
<proteinExistence type="predicted"/>
<gene>
    <name evidence="11" type="ORF">OSB04_007936</name>
</gene>
<dbReference type="Proteomes" id="UP001172457">
    <property type="component" value="Chromosome 2"/>
</dbReference>
<feature type="compositionally biased region" description="Polar residues" evidence="7">
    <location>
        <begin position="747"/>
        <end position="759"/>
    </location>
</feature>
<dbReference type="InterPro" id="IPR025558">
    <property type="entry name" value="DUF4283"/>
</dbReference>
<dbReference type="InterPro" id="IPR044814">
    <property type="entry name" value="Terpene_cyclase_plant_C1"/>
</dbReference>
<feature type="domain" description="Terpene synthase N-terminal" evidence="8">
    <location>
        <begin position="24"/>
        <end position="198"/>
    </location>
</feature>
<evidence type="ECO:0000256" key="3">
    <source>
        <dbReference type="ARBA" id="ARBA00022723"/>
    </source>
</evidence>
<dbReference type="AlphaFoldDB" id="A0AA38WTK2"/>
<evidence type="ECO:0000256" key="7">
    <source>
        <dbReference type="SAM" id="MobiDB-lite"/>
    </source>
</evidence>
<name>A0AA38WTK2_9ASTR</name>
<dbReference type="PANTHER" id="PTHR31225">
    <property type="entry name" value="OS04G0344100 PROTEIN-RELATED"/>
    <property type="match status" value="1"/>
</dbReference>
<feature type="region of interest" description="Disordered" evidence="7">
    <location>
        <begin position="1236"/>
        <end position="1255"/>
    </location>
</feature>
<evidence type="ECO:0000256" key="5">
    <source>
        <dbReference type="ARBA" id="ARBA00023239"/>
    </source>
</evidence>
<evidence type="ECO:0000256" key="2">
    <source>
        <dbReference type="ARBA" id="ARBA00004721"/>
    </source>
</evidence>
<evidence type="ECO:0000259" key="10">
    <source>
        <dbReference type="Pfam" id="PF14111"/>
    </source>
</evidence>
<dbReference type="Pfam" id="PF14111">
    <property type="entry name" value="DUF4283"/>
    <property type="match status" value="1"/>
</dbReference>
<comment type="cofactor">
    <cofactor evidence="1">
        <name>Mg(2+)</name>
        <dbReference type="ChEBI" id="CHEBI:18420"/>
    </cofactor>
</comment>
<reference evidence="11" key="1">
    <citation type="submission" date="2023-03" db="EMBL/GenBank/DDBJ databases">
        <title>Chromosome-scale reference genome and RAD-based genetic map of yellow starthistle (Centaurea solstitialis) reveal putative structural variation and QTLs associated with invader traits.</title>
        <authorList>
            <person name="Reatini B."/>
            <person name="Cang F.A."/>
            <person name="Jiang Q."/>
            <person name="Mckibben M.T.W."/>
            <person name="Barker M.S."/>
            <person name="Rieseberg L.H."/>
            <person name="Dlugosch K.M."/>
        </authorList>
    </citation>
    <scope>NUCLEOTIDE SEQUENCE</scope>
    <source>
        <strain evidence="11">CAN-66</strain>
        <tissue evidence="11">Leaf</tissue>
    </source>
</reference>
<dbReference type="InterPro" id="IPR008949">
    <property type="entry name" value="Isoprenoid_synthase_dom_sf"/>
</dbReference>
<comment type="pathway">
    <text evidence="2">Secondary metabolite biosynthesis; terpenoid biosynthesis.</text>
</comment>
<evidence type="ECO:0000256" key="4">
    <source>
        <dbReference type="ARBA" id="ARBA00022842"/>
    </source>
</evidence>